<evidence type="ECO:0000313" key="10">
    <source>
        <dbReference type="Proteomes" id="UP000325105"/>
    </source>
</evidence>
<dbReference type="RefSeq" id="WP_148908760.1">
    <property type="nucleotide sequence ID" value="NZ_VNHX01000011.1"/>
</dbReference>
<reference evidence="9 10" key="1">
    <citation type="submission" date="2019-07" db="EMBL/GenBank/DDBJ databases">
        <title>Genomic Encyclopedia of Archaeal and Bacterial Type Strains, Phase II (KMG-II): from individual species to whole genera.</title>
        <authorList>
            <person name="Goeker M."/>
        </authorList>
    </citation>
    <scope>NUCLEOTIDE SEQUENCE [LARGE SCALE GENOMIC DNA]</scope>
    <source>
        <strain evidence="9 10">DSM 18850</strain>
    </source>
</reference>
<evidence type="ECO:0000256" key="1">
    <source>
        <dbReference type="ARBA" id="ARBA00004442"/>
    </source>
</evidence>
<evidence type="ECO:0000256" key="5">
    <source>
        <dbReference type="ARBA" id="ARBA00023237"/>
    </source>
</evidence>
<evidence type="ECO:0000256" key="2">
    <source>
        <dbReference type="ARBA" id="ARBA00006275"/>
    </source>
</evidence>
<dbReference type="Gene3D" id="1.25.40.390">
    <property type="match status" value="1"/>
</dbReference>
<dbReference type="AlphaFoldDB" id="A0A5S5DFC1"/>
<sequence length="457" mass="51525">MKRFNIHKLLSRVFLCCLPFFIACDKLVEVSSAGNLTVSDDLFATENGYKSVFAGLYQNFRGNLGLTSGGLSTYMSLASDDLSSTSASSFYQTFLQNSVLSSNSVVSNFWNQAYRGIYRANLILEKIDGASFIPESRRNDYKGQALFIRAFYYFYLVQLFNDVPLALSSDFQQTATLGREQSAVVWQQIIQDLEHAENLIAADETTERSVPNKFAVWALLARVYLMQGEHDKVIAVCDQIEAEGGYALVDDLDQVFIKTSTETIWQISATNSNTAEGMSFLPASLSARPVFILSPQLLQSFEEMDLRREHWTATQEVSGISYVYPYKYKVRTGVPPLEYNVVFRFAEVLLMRAESKLETGDIDGALVDLGAVRKRAGLGALSEYTIGEMRKAIHLEKRLEYFAEWGHRWFDLKRIGDIDAVLSVVKPTWKSTAQWLPIPASQRQVNVNLTQNEGYDD</sequence>
<dbReference type="GO" id="GO:0009279">
    <property type="term" value="C:cell outer membrane"/>
    <property type="evidence" value="ECO:0007669"/>
    <property type="project" value="UniProtKB-SubCell"/>
</dbReference>
<dbReference type="InterPro" id="IPR011990">
    <property type="entry name" value="TPR-like_helical_dom_sf"/>
</dbReference>
<feature type="chain" id="PRO_5024325122" evidence="6">
    <location>
        <begin position="24"/>
        <end position="457"/>
    </location>
</feature>
<dbReference type="Pfam" id="PF14322">
    <property type="entry name" value="SusD-like_3"/>
    <property type="match status" value="1"/>
</dbReference>
<evidence type="ECO:0000256" key="3">
    <source>
        <dbReference type="ARBA" id="ARBA00022729"/>
    </source>
</evidence>
<dbReference type="InterPro" id="IPR033985">
    <property type="entry name" value="SusD-like_N"/>
</dbReference>
<evidence type="ECO:0000313" key="9">
    <source>
        <dbReference type="EMBL" id="TYP94631.1"/>
    </source>
</evidence>
<name>A0A5S5DFC1_9SPHI</name>
<gene>
    <name evidence="9" type="ORF">BC792_11139</name>
</gene>
<comment type="caution">
    <text evidence="9">The sequence shown here is derived from an EMBL/GenBank/DDBJ whole genome shotgun (WGS) entry which is preliminary data.</text>
</comment>
<comment type="subcellular location">
    <subcellularLocation>
        <location evidence="1">Cell outer membrane</location>
    </subcellularLocation>
</comment>
<organism evidence="9 10">
    <name type="scientific">Sphingobacterium allocomposti</name>
    <dbReference type="NCBI Taxonomy" id="415956"/>
    <lineage>
        <taxon>Bacteria</taxon>
        <taxon>Pseudomonadati</taxon>
        <taxon>Bacteroidota</taxon>
        <taxon>Sphingobacteriia</taxon>
        <taxon>Sphingobacteriales</taxon>
        <taxon>Sphingobacteriaceae</taxon>
        <taxon>Sphingobacterium</taxon>
    </lineage>
</organism>
<evidence type="ECO:0000256" key="6">
    <source>
        <dbReference type="SAM" id="SignalP"/>
    </source>
</evidence>
<protein>
    <submittedName>
        <fullName evidence="9">RagB/SusD domain-containing protein</fullName>
    </submittedName>
</protein>
<accession>A0A5S5DFC1</accession>
<dbReference type="SUPFAM" id="SSF48452">
    <property type="entry name" value="TPR-like"/>
    <property type="match status" value="1"/>
</dbReference>
<dbReference type="InterPro" id="IPR012944">
    <property type="entry name" value="SusD_RagB_dom"/>
</dbReference>
<keyword evidence="10" id="KW-1185">Reference proteome</keyword>
<dbReference type="CDD" id="cd08977">
    <property type="entry name" value="SusD"/>
    <property type="match status" value="1"/>
</dbReference>
<feature type="domain" description="RagB/SusD" evidence="7">
    <location>
        <begin position="338"/>
        <end position="455"/>
    </location>
</feature>
<dbReference type="OrthoDB" id="621570at2"/>
<keyword evidence="5" id="KW-0998">Cell outer membrane</keyword>
<feature type="signal peptide" evidence="6">
    <location>
        <begin position="1"/>
        <end position="23"/>
    </location>
</feature>
<dbReference type="Proteomes" id="UP000325105">
    <property type="component" value="Unassembled WGS sequence"/>
</dbReference>
<dbReference type="Pfam" id="PF07980">
    <property type="entry name" value="SusD_RagB"/>
    <property type="match status" value="1"/>
</dbReference>
<proteinExistence type="inferred from homology"/>
<evidence type="ECO:0000256" key="4">
    <source>
        <dbReference type="ARBA" id="ARBA00023136"/>
    </source>
</evidence>
<keyword evidence="3 6" id="KW-0732">Signal</keyword>
<keyword evidence="4" id="KW-0472">Membrane</keyword>
<feature type="domain" description="SusD-like N-terminal" evidence="8">
    <location>
        <begin position="76"/>
        <end position="225"/>
    </location>
</feature>
<dbReference type="PROSITE" id="PS51257">
    <property type="entry name" value="PROKAR_LIPOPROTEIN"/>
    <property type="match status" value="1"/>
</dbReference>
<comment type="similarity">
    <text evidence="2">Belongs to the SusD family.</text>
</comment>
<evidence type="ECO:0000259" key="7">
    <source>
        <dbReference type="Pfam" id="PF07980"/>
    </source>
</evidence>
<evidence type="ECO:0000259" key="8">
    <source>
        <dbReference type="Pfam" id="PF14322"/>
    </source>
</evidence>
<dbReference type="EMBL" id="VNHX01000011">
    <property type="protein sequence ID" value="TYP94631.1"/>
    <property type="molecule type" value="Genomic_DNA"/>
</dbReference>